<proteinExistence type="predicted"/>
<feature type="region of interest" description="Disordered" evidence="1">
    <location>
        <begin position="203"/>
        <end position="226"/>
    </location>
</feature>
<dbReference type="AlphaFoldDB" id="A0A1H8PAD2"/>
<evidence type="ECO:0000313" key="2">
    <source>
        <dbReference type="EMBL" id="SEO38875.1"/>
    </source>
</evidence>
<gene>
    <name evidence="2" type="ORF">SAMN05660991_00062</name>
</gene>
<protein>
    <recommendedName>
        <fullName evidence="4">Antibiotic biosynthesis monooxygenase</fullName>
    </recommendedName>
</protein>
<evidence type="ECO:0000313" key="3">
    <source>
        <dbReference type="Proteomes" id="UP000198960"/>
    </source>
</evidence>
<dbReference type="OrthoDB" id="3464514at2"/>
<organism evidence="2 3">
    <name type="scientific">Trujillonella endophytica</name>
    <dbReference type="NCBI Taxonomy" id="673521"/>
    <lineage>
        <taxon>Bacteria</taxon>
        <taxon>Bacillati</taxon>
        <taxon>Actinomycetota</taxon>
        <taxon>Actinomycetes</taxon>
        <taxon>Geodermatophilales</taxon>
        <taxon>Geodermatophilaceae</taxon>
        <taxon>Trujillonella</taxon>
    </lineage>
</organism>
<feature type="compositionally biased region" description="Low complexity" evidence="1">
    <location>
        <begin position="203"/>
        <end position="212"/>
    </location>
</feature>
<feature type="compositionally biased region" description="Basic and acidic residues" evidence="1">
    <location>
        <begin position="214"/>
        <end position="226"/>
    </location>
</feature>
<name>A0A1H8PAD2_9ACTN</name>
<evidence type="ECO:0008006" key="4">
    <source>
        <dbReference type="Google" id="ProtNLM"/>
    </source>
</evidence>
<dbReference type="EMBL" id="FOEE01000001">
    <property type="protein sequence ID" value="SEO38875.1"/>
    <property type="molecule type" value="Genomic_DNA"/>
</dbReference>
<accession>A0A1H8PAD2</accession>
<dbReference type="Proteomes" id="UP000198960">
    <property type="component" value="Unassembled WGS sequence"/>
</dbReference>
<sequence length="226" mass="25060">MFAQIIQGRTSDAEAVRTALDRWMEELQPGATGWLGSTVGVSDDGRFVAVARFESAEAAGRNSERPEQSRWWEETQRFFDGEVTFADSEDVDVDLPGDPDSAGFVQVMQGRVTDRERARELIARLSTKEMADFRPDILGTVMINHGTDRWSQVIYFTSEAEAREGERTEAPPEVQGVMEELMALTPEPPEFIDLRQPLLYAPPATGAGVPTPREAPEAARAVERSS</sequence>
<reference evidence="3" key="1">
    <citation type="submission" date="2016-10" db="EMBL/GenBank/DDBJ databases">
        <authorList>
            <person name="Varghese N."/>
            <person name="Submissions S."/>
        </authorList>
    </citation>
    <scope>NUCLEOTIDE SEQUENCE [LARGE SCALE GENOMIC DNA]</scope>
    <source>
        <strain evidence="3">DSM 45413</strain>
    </source>
</reference>
<keyword evidence="3" id="KW-1185">Reference proteome</keyword>
<evidence type="ECO:0000256" key="1">
    <source>
        <dbReference type="SAM" id="MobiDB-lite"/>
    </source>
</evidence>
<dbReference type="RefSeq" id="WP_091938974.1">
    <property type="nucleotide sequence ID" value="NZ_FOEE01000001.1"/>
</dbReference>